<reference evidence="1 2" key="1">
    <citation type="submission" date="2017-07" db="EMBL/GenBank/DDBJ databases">
        <title>Draft whole genome sequences of clinical Proprionibacteriaceae strains.</title>
        <authorList>
            <person name="Bernier A.-M."/>
            <person name="Bernard K."/>
            <person name="Domingo M.-C."/>
        </authorList>
    </citation>
    <scope>NUCLEOTIDE SEQUENCE [LARGE SCALE GENOMIC DNA]</scope>
    <source>
        <strain evidence="1 2">NML 030167</strain>
    </source>
</reference>
<evidence type="ECO:0000313" key="1">
    <source>
        <dbReference type="EMBL" id="OYO14712.1"/>
    </source>
</evidence>
<organism evidence="1 2">
    <name type="scientific">Enemella evansiae</name>
    <dbReference type="NCBI Taxonomy" id="2016499"/>
    <lineage>
        <taxon>Bacteria</taxon>
        <taxon>Bacillati</taxon>
        <taxon>Actinomycetota</taxon>
        <taxon>Actinomycetes</taxon>
        <taxon>Propionibacteriales</taxon>
        <taxon>Propionibacteriaceae</taxon>
        <taxon>Enemella</taxon>
    </lineage>
</organism>
<name>A0A255GH11_9ACTN</name>
<protein>
    <submittedName>
        <fullName evidence="1">Uncharacterized protein</fullName>
    </submittedName>
</protein>
<dbReference type="Proteomes" id="UP000215896">
    <property type="component" value="Unassembled WGS sequence"/>
</dbReference>
<keyword evidence="2" id="KW-1185">Reference proteome</keyword>
<accession>A0A255GH11</accession>
<dbReference type="AlphaFoldDB" id="A0A255GH11"/>
<sequence>MAELPALLAWVGVAVGETVGVGEAVVVATGALGTLGAVGAALGLPLHPASSSNPQATAGRAVRSWGIGFLRVGWSRGVRRST</sequence>
<gene>
    <name evidence="1" type="ORF">CGZ94_09110</name>
</gene>
<dbReference type="EMBL" id="NMVO01000012">
    <property type="protein sequence ID" value="OYO14712.1"/>
    <property type="molecule type" value="Genomic_DNA"/>
</dbReference>
<proteinExistence type="predicted"/>
<evidence type="ECO:0000313" key="2">
    <source>
        <dbReference type="Proteomes" id="UP000215896"/>
    </source>
</evidence>
<comment type="caution">
    <text evidence="1">The sequence shown here is derived from an EMBL/GenBank/DDBJ whole genome shotgun (WGS) entry which is preliminary data.</text>
</comment>